<sequence length="398" mass="44347">MASQMEISEAEMNEMNTVTHSHVVADVVAQVESMLAQMKSVTLNIAVTGESGSGKSSFINAFRGVSDDEPEAAETGVTETTQKALAYSHPTASNVLLWDLPGIGTPFFQPATYLEDVGLLKYDFFIIVTSDRFQEYHSALAKYIMQAQKKFYFIRNKVDRDLEANARRRSQRGLSDDDVLDLLRVECENNLRNGKVEHPQVFLLSCFHPQRYDFPALQITLLEELEGHKRHALLLSLPNLSVSLIQSKRNALAQDVWKNAILACLSSVMRGATPNPIVPKLMETLKYYQQTFCVDAKSLHRLADTTGISFEKLQSEVTSTFGRELSAQAVEDLLNQVASGHQLMANQLQSRVPVLGSVIAGGISFVASYFLLKSALKDLSEDGERVIQKSLFHTRNRD</sequence>
<evidence type="ECO:0000313" key="2">
    <source>
        <dbReference type="Proteomes" id="UP000829447"/>
    </source>
</evidence>
<comment type="caution">
    <text evidence="1">The sequence shown here is derived from an EMBL/GenBank/DDBJ whole genome shotgun (WGS) entry which is preliminary data.</text>
</comment>
<name>A0ACC5WD63_PANGG</name>
<evidence type="ECO:0000313" key="1">
    <source>
        <dbReference type="EMBL" id="MCI4376290.1"/>
    </source>
</evidence>
<proteinExistence type="predicted"/>
<accession>A0ACC5WD63</accession>
<protein>
    <submittedName>
        <fullName evidence="1">Uncharacterized protein</fullName>
    </submittedName>
</protein>
<gene>
    <name evidence="1" type="ORF">PGIGA_G00186550</name>
</gene>
<dbReference type="Proteomes" id="UP000829447">
    <property type="component" value="Linkage Group LG3"/>
</dbReference>
<keyword evidence="2" id="KW-1185">Reference proteome</keyword>
<reference evidence="1 2" key="1">
    <citation type="journal article" date="2022" name="bioRxiv">
        <title>An ancient truncated duplication of the anti-Mullerian hormone receptor type 2 gene is a potential conserved master sex determinant in the Pangasiidae catfish family.</title>
        <authorList>
            <person name="Wen M."/>
            <person name="Pan Q."/>
            <person name="Jouanno E."/>
            <person name="Montfort J."/>
            <person name="Zahm M."/>
            <person name="Cabau C."/>
            <person name="Klopp C."/>
            <person name="Iampietro C."/>
            <person name="Roques C."/>
            <person name="Bouchez O."/>
            <person name="Castinel A."/>
            <person name="Donnadieu C."/>
            <person name="Parrinello H."/>
            <person name="Poncet C."/>
            <person name="Belmonte E."/>
            <person name="Gautier V."/>
            <person name="Avarre J.-C."/>
            <person name="Dugue R."/>
            <person name="Gustiano R."/>
            <person name="Ha T.T.T."/>
            <person name="Campet M."/>
            <person name="Sriphairoj K."/>
            <person name="Ribolli J."/>
            <person name="de Almeida F.L."/>
            <person name="Desvignes T."/>
            <person name="Postlethwait J.H."/>
            <person name="Bucao C.F."/>
            <person name="Robinson-Rechavi M."/>
            <person name="Bobe J."/>
            <person name="Herpin A."/>
            <person name="Guiguen Y."/>
        </authorList>
    </citation>
    <scope>NUCLEOTIDE SEQUENCE [LARGE SCALE GENOMIC DNA]</scope>
    <source>
        <strain evidence="1">YG-Dec2019</strain>
    </source>
</reference>
<organism evidence="1 2">
    <name type="scientific">Pangasianodon gigas</name>
    <name type="common">Mekong giant catfish</name>
    <name type="synonym">Pangasius gigas</name>
    <dbReference type="NCBI Taxonomy" id="30993"/>
    <lineage>
        <taxon>Eukaryota</taxon>
        <taxon>Metazoa</taxon>
        <taxon>Chordata</taxon>
        <taxon>Craniata</taxon>
        <taxon>Vertebrata</taxon>
        <taxon>Euteleostomi</taxon>
        <taxon>Actinopterygii</taxon>
        <taxon>Neopterygii</taxon>
        <taxon>Teleostei</taxon>
        <taxon>Ostariophysi</taxon>
        <taxon>Siluriformes</taxon>
        <taxon>Pangasiidae</taxon>
        <taxon>Pangasianodon</taxon>
    </lineage>
</organism>
<dbReference type="EMBL" id="CM040456">
    <property type="protein sequence ID" value="MCI4376290.1"/>
    <property type="molecule type" value="Genomic_DNA"/>
</dbReference>